<organism evidence="1">
    <name type="scientific">marine sediment metagenome</name>
    <dbReference type="NCBI Taxonomy" id="412755"/>
    <lineage>
        <taxon>unclassified sequences</taxon>
        <taxon>metagenomes</taxon>
        <taxon>ecological metagenomes</taxon>
    </lineage>
</organism>
<proteinExistence type="predicted"/>
<gene>
    <name evidence="1" type="ORF">LCGC14_1327790</name>
</gene>
<feature type="non-terminal residue" evidence="1">
    <location>
        <position position="1"/>
    </location>
</feature>
<accession>A0A0F9NJX6</accession>
<sequence length="60" mass="7150">ITNVDRYGQQLGYILDWLDENCNDMYYAENQGLLHFTSDMTVGFYFMEETDAMAFKLMFE</sequence>
<protein>
    <submittedName>
        <fullName evidence="1">Uncharacterized protein</fullName>
    </submittedName>
</protein>
<dbReference type="AlphaFoldDB" id="A0A0F9NJX6"/>
<reference evidence="1" key="1">
    <citation type="journal article" date="2015" name="Nature">
        <title>Complex archaea that bridge the gap between prokaryotes and eukaryotes.</title>
        <authorList>
            <person name="Spang A."/>
            <person name="Saw J.H."/>
            <person name="Jorgensen S.L."/>
            <person name="Zaremba-Niedzwiedzka K."/>
            <person name="Martijn J."/>
            <person name="Lind A.E."/>
            <person name="van Eijk R."/>
            <person name="Schleper C."/>
            <person name="Guy L."/>
            <person name="Ettema T.J."/>
        </authorList>
    </citation>
    <scope>NUCLEOTIDE SEQUENCE</scope>
</reference>
<evidence type="ECO:0000313" key="1">
    <source>
        <dbReference type="EMBL" id="KKM81627.1"/>
    </source>
</evidence>
<name>A0A0F9NJX6_9ZZZZ</name>
<comment type="caution">
    <text evidence="1">The sequence shown here is derived from an EMBL/GenBank/DDBJ whole genome shotgun (WGS) entry which is preliminary data.</text>
</comment>
<dbReference type="EMBL" id="LAZR01007990">
    <property type="protein sequence ID" value="KKM81627.1"/>
    <property type="molecule type" value="Genomic_DNA"/>
</dbReference>